<evidence type="ECO:0000313" key="7">
    <source>
        <dbReference type="Proteomes" id="UP000035900"/>
    </source>
</evidence>
<dbReference type="PATRIC" id="fig|1304281.5.peg.1871"/>
<dbReference type="InterPro" id="IPR011010">
    <property type="entry name" value="DNA_brk_join_enz"/>
</dbReference>
<proteinExistence type="inferred from homology"/>
<evidence type="ECO:0000313" key="6">
    <source>
        <dbReference type="EMBL" id="KMQ71020.1"/>
    </source>
</evidence>
<dbReference type="PANTHER" id="PTHR30349:SF64">
    <property type="entry name" value="PROPHAGE INTEGRASE INTD-RELATED"/>
    <property type="match status" value="1"/>
</dbReference>
<keyword evidence="3" id="KW-0238">DNA-binding</keyword>
<dbReference type="Proteomes" id="UP000035900">
    <property type="component" value="Unassembled WGS sequence"/>
</dbReference>
<sequence>MNSKKTFAQIATLWKNDKKMYVKRSTFSAYILLLENHLLPAFGEYVEEITETVVQEFVFQKLNQGLSQKSIKDVLIVMRMVLKFGAKHKLLTYTPFDIQYPTVRESQSIEVLSKTNQKKIMNYVQEHFTFRNLGVYICLSSGIRIGEICALAWEDIDTDNGVIHVRKTIQRIYMIEDGIRKTELLLDTPKTKNSIREIPMSRDLLRMLKPFKKIVNPTFFVLTNDAKPTEPRTYRAYYKNLMAALEIPELKFHGLRHSFATRCIESNCDYKTVSVLLGHSNISTTLNLYVHPNMEQKKKAIEQMFKALK</sequence>
<keyword evidence="7" id="KW-1185">Reference proteome</keyword>
<dbReference type="InterPro" id="IPR002104">
    <property type="entry name" value="Integrase_catalytic"/>
</dbReference>
<organism evidence="6 7">
    <name type="scientific">Chryseobacterium koreense CCUG 49689</name>
    <dbReference type="NCBI Taxonomy" id="1304281"/>
    <lineage>
        <taxon>Bacteria</taxon>
        <taxon>Pseudomonadati</taxon>
        <taxon>Bacteroidota</taxon>
        <taxon>Flavobacteriia</taxon>
        <taxon>Flavobacteriales</taxon>
        <taxon>Weeksellaceae</taxon>
        <taxon>Chryseobacterium group</taxon>
        <taxon>Chryseobacterium</taxon>
    </lineage>
</organism>
<dbReference type="PANTHER" id="PTHR30349">
    <property type="entry name" value="PHAGE INTEGRASE-RELATED"/>
    <property type="match status" value="1"/>
</dbReference>
<gene>
    <name evidence="6" type="ORF">ACM44_08695</name>
</gene>
<dbReference type="OrthoDB" id="9801717at2"/>
<dbReference type="RefSeq" id="WP_048499650.1">
    <property type="nucleotide sequence ID" value="NZ_LFNG01000011.1"/>
</dbReference>
<comment type="caution">
    <text evidence="6">The sequence shown here is derived from an EMBL/GenBank/DDBJ whole genome shotgun (WGS) entry which is preliminary data.</text>
</comment>
<dbReference type="InterPro" id="IPR004107">
    <property type="entry name" value="Integrase_SAM-like_N"/>
</dbReference>
<keyword evidence="2" id="KW-0229">DNA integration</keyword>
<evidence type="ECO:0000256" key="2">
    <source>
        <dbReference type="ARBA" id="ARBA00022908"/>
    </source>
</evidence>
<evidence type="ECO:0000256" key="1">
    <source>
        <dbReference type="ARBA" id="ARBA00008857"/>
    </source>
</evidence>
<dbReference type="GO" id="GO:0015074">
    <property type="term" value="P:DNA integration"/>
    <property type="evidence" value="ECO:0007669"/>
    <property type="project" value="UniProtKB-KW"/>
</dbReference>
<feature type="domain" description="Tyr recombinase" evidence="5">
    <location>
        <begin position="107"/>
        <end position="302"/>
    </location>
</feature>
<keyword evidence="4" id="KW-0233">DNA recombination</keyword>
<evidence type="ECO:0000256" key="4">
    <source>
        <dbReference type="ARBA" id="ARBA00023172"/>
    </source>
</evidence>
<dbReference type="EMBL" id="LFNG01000011">
    <property type="protein sequence ID" value="KMQ71020.1"/>
    <property type="molecule type" value="Genomic_DNA"/>
</dbReference>
<dbReference type="InterPro" id="IPR010998">
    <property type="entry name" value="Integrase_recombinase_N"/>
</dbReference>
<dbReference type="Gene3D" id="1.10.150.130">
    <property type="match status" value="1"/>
</dbReference>
<dbReference type="GO" id="GO:0003677">
    <property type="term" value="F:DNA binding"/>
    <property type="evidence" value="ECO:0007669"/>
    <property type="project" value="UniProtKB-KW"/>
</dbReference>
<dbReference type="PROSITE" id="PS51898">
    <property type="entry name" value="TYR_RECOMBINASE"/>
    <property type="match status" value="1"/>
</dbReference>
<dbReference type="GO" id="GO:0006310">
    <property type="term" value="P:DNA recombination"/>
    <property type="evidence" value="ECO:0007669"/>
    <property type="project" value="UniProtKB-KW"/>
</dbReference>
<dbReference type="CDD" id="cd01189">
    <property type="entry name" value="INT_ICEBs1_C_like"/>
    <property type="match status" value="1"/>
</dbReference>
<dbReference type="InterPro" id="IPR013762">
    <property type="entry name" value="Integrase-like_cat_sf"/>
</dbReference>
<dbReference type="STRING" id="1304281.ACM44_08695"/>
<dbReference type="Pfam" id="PF14659">
    <property type="entry name" value="Phage_int_SAM_3"/>
    <property type="match status" value="1"/>
</dbReference>
<dbReference type="InterPro" id="IPR050090">
    <property type="entry name" value="Tyrosine_recombinase_XerCD"/>
</dbReference>
<accession>A0A0J7LPM8</accession>
<dbReference type="Pfam" id="PF00589">
    <property type="entry name" value="Phage_integrase"/>
    <property type="match status" value="1"/>
</dbReference>
<evidence type="ECO:0000259" key="5">
    <source>
        <dbReference type="PROSITE" id="PS51898"/>
    </source>
</evidence>
<reference evidence="6 7" key="1">
    <citation type="journal article" date="2004" name="Int. J. Syst. Evol. Microbiol.">
        <title>Kaistella koreensis gen. nov., sp. nov., a novel member of the Chryseobacterium-Bergeyella-Riemerella branch.</title>
        <authorList>
            <person name="Kim M.K."/>
            <person name="Im W.T."/>
            <person name="Shin Y.K."/>
            <person name="Lim J.H."/>
            <person name="Kim S.H."/>
            <person name="Lee B.C."/>
            <person name="Park M.Y."/>
            <person name="Lee K.Y."/>
            <person name="Lee S.T."/>
        </authorList>
    </citation>
    <scope>NUCLEOTIDE SEQUENCE [LARGE SCALE GENOMIC DNA]</scope>
    <source>
        <strain evidence="6 7">CCUG 49689</strain>
    </source>
</reference>
<dbReference type="AlphaFoldDB" id="A0A0J7LPM8"/>
<dbReference type="Gene3D" id="1.10.443.10">
    <property type="entry name" value="Intergrase catalytic core"/>
    <property type="match status" value="1"/>
</dbReference>
<protein>
    <submittedName>
        <fullName evidence="6">Integrase</fullName>
    </submittedName>
</protein>
<comment type="similarity">
    <text evidence="1">Belongs to the 'phage' integrase family.</text>
</comment>
<dbReference type="SUPFAM" id="SSF56349">
    <property type="entry name" value="DNA breaking-rejoining enzymes"/>
    <property type="match status" value="1"/>
</dbReference>
<name>A0A0J7LPM8_9FLAO</name>
<evidence type="ECO:0000256" key="3">
    <source>
        <dbReference type="ARBA" id="ARBA00023125"/>
    </source>
</evidence>